<sequence length="94" mass="10652">MKAFFLNLTLILEKNPKVYWCIIMGIALCSVLYVVEVVHIQNLLPDVKVQDRSALRALIDPIAQRYSWARIVVIIVAIIAANVQYLKTKKSLGL</sequence>
<gene>
    <name evidence="2" type="ORF">G0028_15645</name>
</gene>
<keyword evidence="1" id="KW-0812">Transmembrane</keyword>
<feature type="transmembrane region" description="Helical" evidence="1">
    <location>
        <begin position="18"/>
        <end position="35"/>
    </location>
</feature>
<proteinExistence type="predicted"/>
<dbReference type="Proteomes" id="UP000593966">
    <property type="component" value="Chromosome"/>
</dbReference>
<feature type="transmembrane region" description="Helical" evidence="1">
    <location>
        <begin position="68"/>
        <end position="86"/>
    </location>
</feature>
<dbReference type="EMBL" id="CP048659">
    <property type="protein sequence ID" value="QOW47197.1"/>
    <property type="molecule type" value="Genomic_DNA"/>
</dbReference>
<keyword evidence="3" id="KW-1185">Reference proteome</keyword>
<organism evidence="2 3">
    <name type="scientific">Acinetobacter piscicola</name>
    <dbReference type="NCBI Taxonomy" id="2006115"/>
    <lineage>
        <taxon>Bacteria</taxon>
        <taxon>Pseudomonadati</taxon>
        <taxon>Pseudomonadota</taxon>
        <taxon>Gammaproteobacteria</taxon>
        <taxon>Moraxellales</taxon>
        <taxon>Moraxellaceae</taxon>
        <taxon>Acinetobacter</taxon>
    </lineage>
</organism>
<dbReference type="RefSeq" id="WP_174493706.1">
    <property type="nucleotide sequence ID" value="NZ_CP048659.1"/>
</dbReference>
<accession>A0A7S7AIH8</accession>
<dbReference type="AlphaFoldDB" id="A0A7S7AIH8"/>
<evidence type="ECO:0000313" key="3">
    <source>
        <dbReference type="Proteomes" id="UP000593966"/>
    </source>
</evidence>
<evidence type="ECO:0000313" key="2">
    <source>
        <dbReference type="EMBL" id="QOW47197.1"/>
    </source>
</evidence>
<name>A0A7S7AIH8_9GAMM</name>
<protein>
    <submittedName>
        <fullName evidence="2">Uncharacterized protein</fullName>
    </submittedName>
</protein>
<evidence type="ECO:0000256" key="1">
    <source>
        <dbReference type="SAM" id="Phobius"/>
    </source>
</evidence>
<keyword evidence="1" id="KW-0472">Membrane</keyword>
<reference evidence="2 3" key="1">
    <citation type="submission" date="2020-02" db="EMBL/GenBank/DDBJ databases">
        <title>Tigecycline-resistant Acinetobacter species from pigs and migratory birds.</title>
        <authorList>
            <person name="Chen C."/>
            <person name="Sun J."/>
            <person name="Liao X.-P."/>
            <person name="Liu Y.-H."/>
        </authorList>
    </citation>
    <scope>NUCLEOTIDE SEQUENCE [LARGE SCALE GENOMIC DNA]</scope>
    <source>
        <strain evidence="2 3">YH12207_T</strain>
    </source>
</reference>
<keyword evidence="1" id="KW-1133">Transmembrane helix</keyword>